<feature type="transmembrane region" description="Helical" evidence="6">
    <location>
        <begin position="102"/>
        <end position="119"/>
    </location>
</feature>
<feature type="domain" description="EamA" evidence="7">
    <location>
        <begin position="9"/>
        <end position="142"/>
    </location>
</feature>
<proteinExistence type="inferred from homology"/>
<keyword evidence="9" id="KW-1185">Reference proteome</keyword>
<accession>A8LHZ9</accession>
<evidence type="ECO:0000313" key="9">
    <source>
        <dbReference type="Proteomes" id="UP000006833"/>
    </source>
</evidence>
<feature type="transmembrane region" description="Helical" evidence="6">
    <location>
        <begin position="215"/>
        <end position="235"/>
    </location>
</feature>
<dbReference type="STRING" id="398580.Dshi_2600"/>
<dbReference type="PANTHER" id="PTHR22911:SF6">
    <property type="entry name" value="SOLUTE CARRIER FAMILY 35 MEMBER G1"/>
    <property type="match status" value="1"/>
</dbReference>
<evidence type="ECO:0000256" key="3">
    <source>
        <dbReference type="ARBA" id="ARBA00022692"/>
    </source>
</evidence>
<keyword evidence="4 6" id="KW-1133">Transmembrane helix</keyword>
<feature type="transmembrane region" description="Helical" evidence="6">
    <location>
        <begin position="126"/>
        <end position="144"/>
    </location>
</feature>
<dbReference type="eggNOG" id="COG0697">
    <property type="taxonomic scope" value="Bacteria"/>
</dbReference>
<reference evidence="9" key="1">
    <citation type="journal article" date="2010" name="ISME J.">
        <title>The complete genome sequence of the algal symbiont Dinoroseobacter shibae: a hitchhiker's guide to life in the sea.</title>
        <authorList>
            <person name="Wagner-Dobler I."/>
            <person name="Ballhausen B."/>
            <person name="Berger M."/>
            <person name="Brinkhoff T."/>
            <person name="Buchholz I."/>
            <person name="Bunk B."/>
            <person name="Cypionka H."/>
            <person name="Daniel R."/>
            <person name="Drepper T."/>
            <person name="Gerdts G."/>
            <person name="Hahnke S."/>
            <person name="Han C."/>
            <person name="Jahn D."/>
            <person name="Kalhoefer D."/>
            <person name="Kiss H."/>
            <person name="Klenk H.P."/>
            <person name="Kyrpides N."/>
            <person name="Liebl W."/>
            <person name="Liesegang H."/>
            <person name="Meincke L."/>
            <person name="Pati A."/>
            <person name="Petersen J."/>
            <person name="Piekarski T."/>
            <person name="Pommerenke C."/>
            <person name="Pradella S."/>
            <person name="Pukall R."/>
            <person name="Rabus R."/>
            <person name="Stackebrandt E."/>
            <person name="Thole S."/>
            <person name="Thompson L."/>
            <person name="Tielen P."/>
            <person name="Tomasch J."/>
            <person name="von Jan M."/>
            <person name="Wanphrut N."/>
            <person name="Wichels A."/>
            <person name="Zech H."/>
            <person name="Simon M."/>
        </authorList>
    </citation>
    <scope>NUCLEOTIDE SEQUENCE [LARGE SCALE GENOMIC DNA]</scope>
    <source>
        <strain evidence="9">DSM 16493 / NCIMB 14021 / DFL 12</strain>
    </source>
</reference>
<name>A8LHZ9_DINSH</name>
<feature type="transmembrane region" description="Helical" evidence="6">
    <location>
        <begin position="79"/>
        <end position="96"/>
    </location>
</feature>
<feature type="transmembrane region" description="Helical" evidence="6">
    <location>
        <begin position="270"/>
        <end position="288"/>
    </location>
</feature>
<sequence length="298" mass="31688">MTRPDNPSLGIALRILSGVLFTGMVVCVKALSDAAPLGQIVFFRSFFALIPLVIFLMVRHEFPGGLRTKRPIGHLVRSFFGAAAMFTSFASVALLPLAEAVLLAQLAPVLTAITAVVVLSERLTKWRVIGLAFGLAGVLVLVWPDIGGGTVDTQRFLGIGLGLLTALLTAFALIMVRSLTRTESPGAIAFYFVVASMAGGILTLPWGWAFPDSQTLMLLILAGLFGGFAHIAMTLSFSYTEASRLAPFEYVALLWPVLADLLIFKLPLSGSFLLAMPLVLAGAAVAALEGKRRTRNAA</sequence>
<comment type="subcellular location">
    <subcellularLocation>
        <location evidence="1">Membrane</location>
        <topology evidence="1">Multi-pass membrane protein</topology>
    </subcellularLocation>
</comment>
<dbReference type="Pfam" id="PF00892">
    <property type="entry name" value="EamA"/>
    <property type="match status" value="1"/>
</dbReference>
<dbReference type="InterPro" id="IPR037185">
    <property type="entry name" value="EmrE-like"/>
</dbReference>
<keyword evidence="3 6" id="KW-0812">Transmembrane</keyword>
<feature type="transmembrane region" description="Helical" evidence="6">
    <location>
        <begin position="247"/>
        <end position="264"/>
    </location>
</feature>
<evidence type="ECO:0000256" key="2">
    <source>
        <dbReference type="ARBA" id="ARBA00009853"/>
    </source>
</evidence>
<comment type="similarity">
    <text evidence="2">Belongs to the drug/metabolite transporter (DMT) superfamily. 10 TMS drug/metabolite exporter (DME) (TC 2.A.7.3) family.</text>
</comment>
<dbReference type="OrthoDB" id="8478503at2"/>
<dbReference type="HOGENOM" id="CLU_032828_0_0_5"/>
<gene>
    <name evidence="8" type="ordered locus">Dshi_2600</name>
</gene>
<dbReference type="SUPFAM" id="SSF103481">
    <property type="entry name" value="Multidrug resistance efflux transporter EmrE"/>
    <property type="match status" value="2"/>
</dbReference>
<feature type="transmembrane region" description="Helical" evidence="6">
    <location>
        <begin position="156"/>
        <end position="176"/>
    </location>
</feature>
<feature type="transmembrane region" description="Helical" evidence="6">
    <location>
        <begin position="37"/>
        <end position="58"/>
    </location>
</feature>
<dbReference type="KEGG" id="dsh:Dshi_2600"/>
<keyword evidence="5 6" id="KW-0472">Membrane</keyword>
<dbReference type="Proteomes" id="UP000006833">
    <property type="component" value="Chromosome"/>
</dbReference>
<evidence type="ECO:0000256" key="6">
    <source>
        <dbReference type="SAM" id="Phobius"/>
    </source>
</evidence>
<evidence type="ECO:0000259" key="7">
    <source>
        <dbReference type="Pfam" id="PF00892"/>
    </source>
</evidence>
<evidence type="ECO:0000313" key="8">
    <source>
        <dbReference type="EMBL" id="ABV94333.1"/>
    </source>
</evidence>
<evidence type="ECO:0000256" key="1">
    <source>
        <dbReference type="ARBA" id="ARBA00004141"/>
    </source>
</evidence>
<dbReference type="AlphaFoldDB" id="A8LHZ9"/>
<protein>
    <recommendedName>
        <fullName evidence="7">EamA domain-containing protein</fullName>
    </recommendedName>
</protein>
<evidence type="ECO:0000256" key="5">
    <source>
        <dbReference type="ARBA" id="ARBA00023136"/>
    </source>
</evidence>
<evidence type="ECO:0000256" key="4">
    <source>
        <dbReference type="ARBA" id="ARBA00022989"/>
    </source>
</evidence>
<dbReference type="RefSeq" id="WP_012179261.1">
    <property type="nucleotide sequence ID" value="NC_009952.1"/>
</dbReference>
<dbReference type="EMBL" id="CP000830">
    <property type="protein sequence ID" value="ABV94333.1"/>
    <property type="molecule type" value="Genomic_DNA"/>
</dbReference>
<dbReference type="InterPro" id="IPR000620">
    <property type="entry name" value="EamA_dom"/>
</dbReference>
<organism evidence="8 9">
    <name type="scientific">Dinoroseobacter shibae (strain DSM 16493 / NCIMB 14021 / DFL 12)</name>
    <dbReference type="NCBI Taxonomy" id="398580"/>
    <lineage>
        <taxon>Bacteria</taxon>
        <taxon>Pseudomonadati</taxon>
        <taxon>Pseudomonadota</taxon>
        <taxon>Alphaproteobacteria</taxon>
        <taxon>Rhodobacterales</taxon>
        <taxon>Roseobacteraceae</taxon>
        <taxon>Dinoroseobacter</taxon>
    </lineage>
</organism>
<dbReference type="GO" id="GO:0016020">
    <property type="term" value="C:membrane"/>
    <property type="evidence" value="ECO:0007669"/>
    <property type="project" value="UniProtKB-SubCell"/>
</dbReference>
<dbReference type="PANTHER" id="PTHR22911">
    <property type="entry name" value="ACYL-MALONYL CONDENSING ENZYME-RELATED"/>
    <property type="match status" value="1"/>
</dbReference>
<feature type="transmembrane region" description="Helical" evidence="6">
    <location>
        <begin position="188"/>
        <end position="209"/>
    </location>
</feature>
<feature type="transmembrane region" description="Helical" evidence="6">
    <location>
        <begin position="12"/>
        <end position="31"/>
    </location>
</feature>